<evidence type="ECO:0008006" key="4">
    <source>
        <dbReference type="Google" id="ProtNLM"/>
    </source>
</evidence>
<name>A0A1G5CRF5_9FIRM</name>
<evidence type="ECO:0000256" key="1">
    <source>
        <dbReference type="SAM" id="SignalP"/>
    </source>
</evidence>
<feature type="signal peptide" evidence="1">
    <location>
        <begin position="1"/>
        <end position="23"/>
    </location>
</feature>
<keyword evidence="1" id="KW-0732">Signal</keyword>
<keyword evidence="3" id="KW-1185">Reference proteome</keyword>
<dbReference type="EMBL" id="FMUS01000003">
    <property type="protein sequence ID" value="SCY05035.1"/>
    <property type="molecule type" value="Genomic_DNA"/>
</dbReference>
<dbReference type="OrthoDB" id="1952902at2"/>
<organism evidence="2 3">
    <name type="scientific">Alkaliphilus peptidifermentans DSM 18978</name>
    <dbReference type="NCBI Taxonomy" id="1120976"/>
    <lineage>
        <taxon>Bacteria</taxon>
        <taxon>Bacillati</taxon>
        <taxon>Bacillota</taxon>
        <taxon>Clostridia</taxon>
        <taxon>Peptostreptococcales</taxon>
        <taxon>Natronincolaceae</taxon>
        <taxon>Alkaliphilus</taxon>
    </lineage>
</organism>
<proteinExistence type="predicted"/>
<dbReference type="AlphaFoldDB" id="A0A1G5CRF5"/>
<evidence type="ECO:0000313" key="3">
    <source>
        <dbReference type="Proteomes" id="UP000198636"/>
    </source>
</evidence>
<evidence type="ECO:0000313" key="2">
    <source>
        <dbReference type="EMBL" id="SCY05035.1"/>
    </source>
</evidence>
<dbReference type="Proteomes" id="UP000198636">
    <property type="component" value="Unassembled WGS sequence"/>
</dbReference>
<dbReference type="RefSeq" id="WP_091540105.1">
    <property type="nucleotide sequence ID" value="NZ_FMUS01000003.1"/>
</dbReference>
<protein>
    <recommendedName>
        <fullName evidence="4">DUF4829 domain-containing protein</fullName>
    </recommendedName>
</protein>
<dbReference type="STRING" id="1120976.SAMN03080606_00745"/>
<gene>
    <name evidence="2" type="ORF">SAMN03080606_00745</name>
</gene>
<feature type="chain" id="PRO_5011545396" description="DUF4829 domain-containing protein" evidence="1">
    <location>
        <begin position="24"/>
        <end position="160"/>
    </location>
</feature>
<reference evidence="2 3" key="1">
    <citation type="submission" date="2016-10" db="EMBL/GenBank/DDBJ databases">
        <authorList>
            <person name="de Groot N.N."/>
        </authorList>
    </citation>
    <scope>NUCLEOTIDE SEQUENCE [LARGE SCALE GENOMIC DNA]</scope>
    <source>
        <strain evidence="2 3">DSM 18978</strain>
    </source>
</reference>
<accession>A0A1G5CRF5</accession>
<sequence length="160" mass="19045">MKKIVVLILLLGLFAAHHHNIFAALHEHDKNLYEEEVKDRFEEIFLQRAKLFNSLLTENDLKPIEIKVELEKLETDPLLSEDVEIFTHIMEEPTCYELINGFNIQEFKVVGLKNNIVMIEVVLLWELMGLNEITFEEITYNVEMIKKQDEWLLMDYRLVR</sequence>